<feature type="transmembrane region" description="Helical" evidence="9">
    <location>
        <begin position="325"/>
        <end position="352"/>
    </location>
</feature>
<dbReference type="RefSeq" id="WP_006972118.1">
    <property type="nucleotide sequence ID" value="NZ_ABCS01000027.1"/>
</dbReference>
<evidence type="ECO:0000256" key="7">
    <source>
        <dbReference type="ARBA" id="ARBA00023136"/>
    </source>
</evidence>
<feature type="transmembrane region" description="Helical" evidence="9">
    <location>
        <begin position="399"/>
        <end position="432"/>
    </location>
</feature>
<dbReference type="Pfam" id="PF01594">
    <property type="entry name" value="AI-2E_transport"/>
    <property type="match status" value="2"/>
</dbReference>
<evidence type="ECO:0000256" key="9">
    <source>
        <dbReference type="SAM" id="Phobius"/>
    </source>
</evidence>
<dbReference type="PANTHER" id="PTHR21716">
    <property type="entry name" value="TRANSMEMBRANE PROTEIN"/>
    <property type="match status" value="1"/>
</dbReference>
<comment type="caution">
    <text evidence="10">The sequence shown here is derived from an EMBL/GenBank/DDBJ whole genome shotgun (WGS) entry which is preliminary data.</text>
</comment>
<evidence type="ECO:0000256" key="4">
    <source>
        <dbReference type="ARBA" id="ARBA00022475"/>
    </source>
</evidence>
<evidence type="ECO:0000313" key="11">
    <source>
        <dbReference type="Proteomes" id="UP000005801"/>
    </source>
</evidence>
<evidence type="ECO:0000256" key="6">
    <source>
        <dbReference type="ARBA" id="ARBA00022989"/>
    </source>
</evidence>
<gene>
    <name evidence="10" type="ORF">PPSIR1_12198</name>
</gene>
<dbReference type="STRING" id="391625.PPSIR1_12198"/>
<comment type="similarity">
    <text evidence="2">Belongs to the autoinducer-2 exporter (AI-2E) (TC 2.A.86) family.</text>
</comment>
<protein>
    <recommendedName>
        <fullName evidence="12">AI-2E family transporter</fullName>
    </recommendedName>
</protein>
<accession>A6G5W9</accession>
<feature type="transmembrane region" description="Helical" evidence="9">
    <location>
        <begin position="75"/>
        <end position="101"/>
    </location>
</feature>
<keyword evidence="4" id="KW-1003">Cell membrane</keyword>
<keyword evidence="6 9" id="KW-1133">Transmembrane helix</keyword>
<dbReference type="GO" id="GO:0005886">
    <property type="term" value="C:plasma membrane"/>
    <property type="evidence" value="ECO:0007669"/>
    <property type="project" value="UniProtKB-SubCell"/>
</dbReference>
<feature type="transmembrane region" description="Helical" evidence="9">
    <location>
        <begin position="34"/>
        <end position="63"/>
    </location>
</feature>
<feature type="transmembrane region" description="Helical" evidence="9">
    <location>
        <begin position="235"/>
        <end position="258"/>
    </location>
</feature>
<dbReference type="OrthoDB" id="9772136at2"/>
<reference evidence="10 11" key="1">
    <citation type="submission" date="2007-06" db="EMBL/GenBank/DDBJ databases">
        <authorList>
            <person name="Shimkets L."/>
            <person name="Ferriera S."/>
            <person name="Johnson J."/>
            <person name="Kravitz S."/>
            <person name="Beeson K."/>
            <person name="Sutton G."/>
            <person name="Rogers Y.-H."/>
            <person name="Friedman R."/>
            <person name="Frazier M."/>
            <person name="Venter J.C."/>
        </authorList>
    </citation>
    <scope>NUCLEOTIDE SEQUENCE [LARGE SCALE GENOMIC DNA]</scope>
    <source>
        <strain evidence="10 11">SIR-1</strain>
    </source>
</reference>
<evidence type="ECO:0000313" key="10">
    <source>
        <dbReference type="EMBL" id="EDM78743.1"/>
    </source>
</evidence>
<evidence type="ECO:0000256" key="2">
    <source>
        <dbReference type="ARBA" id="ARBA00009773"/>
    </source>
</evidence>
<evidence type="ECO:0000256" key="8">
    <source>
        <dbReference type="SAM" id="MobiDB-lite"/>
    </source>
</evidence>
<dbReference type="InterPro" id="IPR002549">
    <property type="entry name" value="AI-2E-like"/>
</dbReference>
<organism evidence="10 11">
    <name type="scientific">Plesiocystis pacifica SIR-1</name>
    <dbReference type="NCBI Taxonomy" id="391625"/>
    <lineage>
        <taxon>Bacteria</taxon>
        <taxon>Pseudomonadati</taxon>
        <taxon>Myxococcota</taxon>
        <taxon>Polyangia</taxon>
        <taxon>Nannocystales</taxon>
        <taxon>Nannocystaceae</taxon>
        <taxon>Plesiocystis</taxon>
    </lineage>
</organism>
<dbReference type="eggNOG" id="COG0628">
    <property type="taxonomic scope" value="Bacteria"/>
</dbReference>
<dbReference type="Proteomes" id="UP000005801">
    <property type="component" value="Unassembled WGS sequence"/>
</dbReference>
<feature type="transmembrane region" description="Helical" evidence="9">
    <location>
        <begin position="359"/>
        <end position="379"/>
    </location>
</feature>
<proteinExistence type="inferred from homology"/>
<keyword evidence="7 9" id="KW-0472">Membrane</keyword>
<comment type="subcellular location">
    <subcellularLocation>
        <location evidence="1">Cell membrane</location>
        <topology evidence="1">Multi-pass membrane protein</topology>
    </subcellularLocation>
</comment>
<dbReference type="PANTHER" id="PTHR21716:SF53">
    <property type="entry name" value="PERMEASE PERM-RELATED"/>
    <property type="match status" value="1"/>
</dbReference>
<dbReference type="EMBL" id="ABCS01000027">
    <property type="protein sequence ID" value="EDM78743.1"/>
    <property type="molecule type" value="Genomic_DNA"/>
</dbReference>
<name>A6G5W9_9BACT</name>
<evidence type="ECO:0000256" key="5">
    <source>
        <dbReference type="ARBA" id="ARBA00022692"/>
    </source>
</evidence>
<feature type="region of interest" description="Disordered" evidence="8">
    <location>
        <begin position="441"/>
        <end position="482"/>
    </location>
</feature>
<evidence type="ECO:0000256" key="3">
    <source>
        <dbReference type="ARBA" id="ARBA00022448"/>
    </source>
</evidence>
<keyword evidence="11" id="KW-1185">Reference proteome</keyword>
<dbReference type="AlphaFoldDB" id="A6G5W9"/>
<keyword evidence="5 9" id="KW-0812">Transmembrane</keyword>
<evidence type="ECO:0000256" key="1">
    <source>
        <dbReference type="ARBA" id="ARBA00004651"/>
    </source>
</evidence>
<keyword evidence="3" id="KW-0813">Transport</keyword>
<feature type="transmembrane region" description="Helical" evidence="9">
    <location>
        <begin position="298"/>
        <end position="319"/>
    </location>
</feature>
<dbReference type="GO" id="GO:0055085">
    <property type="term" value="P:transmembrane transport"/>
    <property type="evidence" value="ECO:0007669"/>
    <property type="project" value="TreeGrafter"/>
</dbReference>
<evidence type="ECO:0008006" key="12">
    <source>
        <dbReference type="Google" id="ProtNLM"/>
    </source>
</evidence>
<sequence length="482" mass="51219">MSGSDTDRPEEGEAEAEEAPREGLLATVREFSKLWGFALFLLLILALFHGVVLPFVFGALIAYMLEPVVRRLAPAIGRFGAVGVVYLVLFAMLAGFFGGLLPRVVTDLSALRDSTPEAVATFNEEWLPKASEWFERTFPGLLPGSTADDVAQEVGAAAGASRDPGLSEVVVEPRADGSFRVDLSEAHLEVREQGGGWVIEADPPKQDSLSDIIREIVASKGDELTDLAAAGVRGFISGVANFLADFILAFLIAAFVLVDTQRIGRFTRSLVPEVYLGEFEDLAAGIDEGMAGVARGQILICVINGTLTYIGLLIFGVHYSLLLAMVAAMLSIIPVAGILIATIPVMGVALLSGDLGLEAGLAFGKSAAVLGWLVGIHLLETNYLNPKIIGIASNIHPVVLIFALLAGLDVGGLLGAVLAIPVASVFQTVFLYLRRRSGKFERSKPTRERKRNTGGWSTISSASASRSSPVDPDLEPEPSQHD</sequence>